<evidence type="ECO:0000313" key="1">
    <source>
        <dbReference type="EMBL" id="SHG04838.1"/>
    </source>
</evidence>
<name>A0A1M5GME5_9GAMM</name>
<dbReference type="OrthoDB" id="450111at2"/>
<dbReference type="Proteomes" id="UP000184170">
    <property type="component" value="Unassembled WGS sequence"/>
</dbReference>
<dbReference type="PANTHER" id="PTHR33835:SF1">
    <property type="entry name" value="METALLO-BETA-LACTAMASE DOMAIN-CONTAINING PROTEIN"/>
    <property type="match status" value="1"/>
</dbReference>
<accession>A0A1M5GME5</accession>
<dbReference type="Pfam" id="PF14234">
    <property type="entry name" value="DUF4336"/>
    <property type="match status" value="1"/>
</dbReference>
<gene>
    <name evidence="1" type="ORF">SAMN04487965_3188</name>
</gene>
<proteinExistence type="predicted"/>
<reference evidence="2" key="1">
    <citation type="submission" date="2016-11" db="EMBL/GenBank/DDBJ databases">
        <authorList>
            <person name="Varghese N."/>
            <person name="Submissions S."/>
        </authorList>
    </citation>
    <scope>NUCLEOTIDE SEQUENCE [LARGE SCALE GENOMIC DNA]</scope>
    <source>
        <strain evidence="2">CGMCC 1.7063</strain>
    </source>
</reference>
<keyword evidence="2" id="KW-1185">Reference proteome</keyword>
<sequence length="253" mass="29950">MSTHTDATYPPLNQLKPVAENVWIVDGPLIQFPMPWLRWVRVEFPTRMTIFRLAGGDLLLHSPTLLTGELRNQIEQIGRPRWIIGPNRIHYWWIPDWHKAFPDSRVYLAPRVREQAGKHLDFDTRELVAETGYPWDSEVDTLPVRGSYMTEVEFFHRASRTLVLTDLIENFESSKLNSWIMRWFTKFGGVRDPDGQMPKDMRATFRKPKGELRRAVNKMIGWNPERIIVAHGRWYRSDGARELRRAFRWLLEQ</sequence>
<dbReference type="InterPro" id="IPR036866">
    <property type="entry name" value="RibonucZ/Hydroxyglut_hydro"/>
</dbReference>
<evidence type="ECO:0008006" key="3">
    <source>
        <dbReference type="Google" id="ProtNLM"/>
    </source>
</evidence>
<dbReference type="InterPro" id="IPR025638">
    <property type="entry name" value="DUF4336"/>
</dbReference>
<dbReference type="SUPFAM" id="SSF56281">
    <property type="entry name" value="Metallo-hydrolase/oxidoreductase"/>
    <property type="match status" value="1"/>
</dbReference>
<protein>
    <recommendedName>
        <fullName evidence="3">DUF4336 domain-containing protein</fullName>
    </recommendedName>
</protein>
<dbReference type="PANTHER" id="PTHR33835">
    <property type="entry name" value="YALI0C07656P"/>
    <property type="match status" value="1"/>
</dbReference>
<evidence type="ECO:0000313" key="2">
    <source>
        <dbReference type="Proteomes" id="UP000184170"/>
    </source>
</evidence>
<dbReference type="AlphaFoldDB" id="A0A1M5GME5"/>
<dbReference type="EMBL" id="FQVA01000006">
    <property type="protein sequence ID" value="SHG04838.1"/>
    <property type="molecule type" value="Genomic_DNA"/>
</dbReference>
<dbReference type="RefSeq" id="WP_073277004.1">
    <property type="nucleotide sequence ID" value="NZ_FQVA01000006.1"/>
</dbReference>
<dbReference type="STRING" id="494016.SAMN04487965_3188"/>
<organism evidence="1 2">
    <name type="scientific">Microbulbifer donghaiensis</name>
    <dbReference type="NCBI Taxonomy" id="494016"/>
    <lineage>
        <taxon>Bacteria</taxon>
        <taxon>Pseudomonadati</taxon>
        <taxon>Pseudomonadota</taxon>
        <taxon>Gammaproteobacteria</taxon>
        <taxon>Cellvibrionales</taxon>
        <taxon>Microbulbiferaceae</taxon>
        <taxon>Microbulbifer</taxon>
    </lineage>
</organism>